<dbReference type="SUPFAM" id="SSF51445">
    <property type="entry name" value="(Trans)glycosidases"/>
    <property type="match status" value="1"/>
</dbReference>
<dbReference type="GO" id="GO:0016020">
    <property type="term" value="C:membrane"/>
    <property type="evidence" value="ECO:0007669"/>
    <property type="project" value="TreeGrafter"/>
</dbReference>
<keyword evidence="13" id="KW-1185">Reference proteome</keyword>
<keyword evidence="6 7" id="KW-0326">Glycosidase</keyword>
<dbReference type="EC" id="3.2.1.52" evidence="7"/>
<feature type="active site" description="Proton donor" evidence="8">
    <location>
        <position position="342"/>
    </location>
</feature>
<name>A0A8K0UGS7_9AGAR</name>
<dbReference type="Gene3D" id="3.20.20.80">
    <property type="entry name" value="Glycosidases"/>
    <property type="match status" value="1"/>
</dbReference>
<comment type="similarity">
    <text evidence="2 7">Belongs to the glycosyl hydrolase 20 family.</text>
</comment>
<feature type="domain" description="Beta-hexosaminidase eukaryotic type N-terminal" evidence="11">
    <location>
        <begin position="21"/>
        <end position="158"/>
    </location>
</feature>
<accession>A0A8K0UGS7</accession>
<dbReference type="PRINTS" id="PR00738">
    <property type="entry name" value="GLHYDRLASE20"/>
</dbReference>
<dbReference type="EMBL" id="JAEVFJ010000043">
    <property type="protein sequence ID" value="KAH8085951.1"/>
    <property type="molecule type" value="Genomic_DNA"/>
</dbReference>
<evidence type="ECO:0000256" key="1">
    <source>
        <dbReference type="ARBA" id="ARBA00001231"/>
    </source>
</evidence>
<feature type="chain" id="PRO_5035453646" description="Beta-hexosaminidase" evidence="9">
    <location>
        <begin position="20"/>
        <end position="573"/>
    </location>
</feature>
<dbReference type="FunFam" id="3.20.20.80:FF:000063">
    <property type="entry name" value="Beta-hexosaminidase"/>
    <property type="match status" value="1"/>
</dbReference>
<dbReference type="InterPro" id="IPR025705">
    <property type="entry name" value="Beta_hexosaminidase_sua/sub"/>
</dbReference>
<dbReference type="SUPFAM" id="SSF55545">
    <property type="entry name" value="beta-N-acetylhexosaminidase-like domain"/>
    <property type="match status" value="1"/>
</dbReference>
<protein>
    <recommendedName>
        <fullName evidence="7">Beta-hexosaminidase</fullName>
        <ecNumber evidence="7">3.2.1.52</ecNumber>
    </recommendedName>
</protein>
<dbReference type="PANTHER" id="PTHR22600">
    <property type="entry name" value="BETA-HEXOSAMINIDASE"/>
    <property type="match status" value="1"/>
</dbReference>
<proteinExistence type="inferred from homology"/>
<dbReference type="Pfam" id="PF14845">
    <property type="entry name" value="Glycohydro_20b2"/>
    <property type="match status" value="1"/>
</dbReference>
<evidence type="ECO:0000313" key="13">
    <source>
        <dbReference type="Proteomes" id="UP000813824"/>
    </source>
</evidence>
<dbReference type="Gene3D" id="3.30.379.10">
    <property type="entry name" value="Chitobiase/beta-hexosaminidase domain 2-like"/>
    <property type="match status" value="1"/>
</dbReference>
<organism evidence="12 13">
    <name type="scientific">Cristinia sonorae</name>
    <dbReference type="NCBI Taxonomy" id="1940300"/>
    <lineage>
        <taxon>Eukaryota</taxon>
        <taxon>Fungi</taxon>
        <taxon>Dikarya</taxon>
        <taxon>Basidiomycota</taxon>
        <taxon>Agaricomycotina</taxon>
        <taxon>Agaricomycetes</taxon>
        <taxon>Agaricomycetidae</taxon>
        <taxon>Agaricales</taxon>
        <taxon>Pleurotineae</taxon>
        <taxon>Stephanosporaceae</taxon>
        <taxon>Cristinia</taxon>
    </lineage>
</organism>
<evidence type="ECO:0000313" key="12">
    <source>
        <dbReference type="EMBL" id="KAH8085951.1"/>
    </source>
</evidence>
<dbReference type="PANTHER" id="PTHR22600:SF26">
    <property type="entry name" value="BETA-N-ACETYLHEXOSAMINIDASE"/>
    <property type="match status" value="1"/>
</dbReference>
<dbReference type="InterPro" id="IPR029019">
    <property type="entry name" value="HEX_eukaryotic_N"/>
</dbReference>
<reference evidence="12" key="1">
    <citation type="journal article" date="2021" name="New Phytol.">
        <title>Evolutionary innovations through gain and loss of genes in the ectomycorrhizal Boletales.</title>
        <authorList>
            <person name="Wu G."/>
            <person name="Miyauchi S."/>
            <person name="Morin E."/>
            <person name="Kuo A."/>
            <person name="Drula E."/>
            <person name="Varga T."/>
            <person name="Kohler A."/>
            <person name="Feng B."/>
            <person name="Cao Y."/>
            <person name="Lipzen A."/>
            <person name="Daum C."/>
            <person name="Hundley H."/>
            <person name="Pangilinan J."/>
            <person name="Johnson J."/>
            <person name="Barry K."/>
            <person name="LaButti K."/>
            <person name="Ng V."/>
            <person name="Ahrendt S."/>
            <person name="Min B."/>
            <person name="Choi I.G."/>
            <person name="Park H."/>
            <person name="Plett J.M."/>
            <person name="Magnuson J."/>
            <person name="Spatafora J.W."/>
            <person name="Nagy L.G."/>
            <person name="Henrissat B."/>
            <person name="Grigoriev I.V."/>
            <person name="Yang Z.L."/>
            <person name="Xu J."/>
            <person name="Martin F.M."/>
        </authorList>
    </citation>
    <scope>NUCLEOTIDE SEQUENCE</scope>
    <source>
        <strain evidence="12">KKN 215</strain>
    </source>
</reference>
<evidence type="ECO:0000256" key="2">
    <source>
        <dbReference type="ARBA" id="ARBA00006285"/>
    </source>
</evidence>
<evidence type="ECO:0000256" key="6">
    <source>
        <dbReference type="ARBA" id="ARBA00023295"/>
    </source>
</evidence>
<evidence type="ECO:0000256" key="8">
    <source>
        <dbReference type="PIRSR" id="PIRSR001093-1"/>
    </source>
</evidence>
<evidence type="ECO:0000256" key="4">
    <source>
        <dbReference type="ARBA" id="ARBA00022801"/>
    </source>
</evidence>
<dbReference type="InterPro" id="IPR029018">
    <property type="entry name" value="Hex-like_dom2"/>
</dbReference>
<evidence type="ECO:0000256" key="9">
    <source>
        <dbReference type="SAM" id="SignalP"/>
    </source>
</evidence>
<keyword evidence="3 9" id="KW-0732">Signal</keyword>
<dbReference type="PIRSF" id="PIRSF001093">
    <property type="entry name" value="B-hxosamndse_ab_euk"/>
    <property type="match status" value="1"/>
</dbReference>
<dbReference type="OrthoDB" id="428480at2759"/>
<comment type="caution">
    <text evidence="12">The sequence shown here is derived from an EMBL/GenBank/DDBJ whole genome shotgun (WGS) entry which is preliminary data.</text>
</comment>
<feature type="signal peptide" evidence="9">
    <location>
        <begin position="1"/>
        <end position="19"/>
    </location>
</feature>
<dbReference type="Pfam" id="PF00728">
    <property type="entry name" value="Glyco_hydro_20"/>
    <property type="match status" value="1"/>
</dbReference>
<evidence type="ECO:0000256" key="3">
    <source>
        <dbReference type="ARBA" id="ARBA00022729"/>
    </source>
</evidence>
<evidence type="ECO:0000256" key="7">
    <source>
        <dbReference type="PIRNR" id="PIRNR001093"/>
    </source>
</evidence>
<dbReference type="Proteomes" id="UP000813824">
    <property type="component" value="Unassembled WGS sequence"/>
</dbReference>
<dbReference type="InterPro" id="IPR017853">
    <property type="entry name" value="GH"/>
</dbReference>
<sequence length="573" mass="63105">MHLFPLIVVGIFSVSPAVAQWPIPRNITRGNEIVKLDPNFAVLLGNIDASTLPDLNIAKEDTRTRVLRDNLQRLARSADLAVDNQQLQNASTIYNLTLYLNPGTSNLSDISSVVQQPLDTWDESYSLTISGESGQAPSFIVANTTLGLLRGLTTFEQLWYTSNDLIYALDTPINIEDSPAYPYRGFMLDTSRNFIPVQDINRTLAGMSMAKLNVFHWHIVDSQSFPLQLPDGGFADLSEKGAYSIYETYNASEVQEITSYAASLGIQVMVEIDIPGHSAAIAQSHPEHIACNEASPWQSYANEPPAGQLRFAVNDTANFTTALLGQVAKLFPHAMISTGGDEINLDCYANDTQTQEVLASSGQSIDEALKHFLLHTHEVLQMITPRTVVWQDVVLNHSVGLSTNKTLVMVWDGVHGALDATSQGYQIIHAPSDYFYLDCGAGSWVADGSSNDWRSWCDPFKTWQKAYSFNPTANMTPNQAKLVLGGEQLLWTEQTDTNNLDSVIWPRAAVAAEIFWTGDTFPDGSNRTAPENLDGTLARLHALRYRMVQRGLKATPLQPHWCAINPGNCSIVA</sequence>
<dbReference type="InterPro" id="IPR015883">
    <property type="entry name" value="Glyco_hydro_20_cat"/>
</dbReference>
<dbReference type="GO" id="GO:0004563">
    <property type="term" value="F:beta-N-acetylhexosaminidase activity"/>
    <property type="evidence" value="ECO:0007669"/>
    <property type="project" value="UniProtKB-EC"/>
</dbReference>
<keyword evidence="4 7" id="KW-0378">Hydrolase</keyword>
<evidence type="ECO:0000259" key="11">
    <source>
        <dbReference type="Pfam" id="PF14845"/>
    </source>
</evidence>
<evidence type="ECO:0000256" key="5">
    <source>
        <dbReference type="ARBA" id="ARBA00023180"/>
    </source>
</evidence>
<keyword evidence="5" id="KW-0325">Glycoprotein</keyword>
<dbReference type="AlphaFoldDB" id="A0A8K0UGS7"/>
<feature type="domain" description="Glycoside hydrolase family 20 catalytic" evidence="10">
    <location>
        <begin position="181"/>
        <end position="518"/>
    </location>
</feature>
<dbReference type="GO" id="GO:0005975">
    <property type="term" value="P:carbohydrate metabolic process"/>
    <property type="evidence" value="ECO:0007669"/>
    <property type="project" value="InterPro"/>
</dbReference>
<dbReference type="GO" id="GO:0030203">
    <property type="term" value="P:glycosaminoglycan metabolic process"/>
    <property type="evidence" value="ECO:0007669"/>
    <property type="project" value="TreeGrafter"/>
</dbReference>
<evidence type="ECO:0000259" key="10">
    <source>
        <dbReference type="Pfam" id="PF00728"/>
    </source>
</evidence>
<comment type="catalytic activity">
    <reaction evidence="1 7">
        <text>Hydrolysis of terminal non-reducing N-acetyl-D-hexosamine residues in N-acetyl-beta-D-hexosaminides.</text>
        <dbReference type="EC" id="3.2.1.52"/>
    </reaction>
</comment>
<gene>
    <name evidence="12" type="ORF">BXZ70DRAFT_554512</name>
</gene>